<feature type="domain" description="Endonuclease GajA/Old nuclease/RecF-like AAA" evidence="2">
    <location>
        <begin position="1"/>
        <end position="350"/>
    </location>
</feature>
<dbReference type="InterPro" id="IPR027417">
    <property type="entry name" value="P-loop_NTPase"/>
</dbReference>
<dbReference type="Proteomes" id="UP001207918">
    <property type="component" value="Unassembled WGS sequence"/>
</dbReference>
<feature type="region of interest" description="Disordered" evidence="1">
    <location>
        <begin position="477"/>
        <end position="504"/>
    </location>
</feature>
<dbReference type="Pfam" id="PF13175">
    <property type="entry name" value="AAA_15"/>
    <property type="match status" value="1"/>
</dbReference>
<dbReference type="PANTHER" id="PTHR43581">
    <property type="entry name" value="ATP/GTP PHOSPHATASE"/>
    <property type="match status" value="1"/>
</dbReference>
<accession>A0ABT3PMS4</accession>
<reference evidence="4 5" key="1">
    <citation type="submission" date="2021-03" db="EMBL/GenBank/DDBJ databases">
        <title>Aliifodinibius sp. nov., a new bacterium isolated from saline soil.</title>
        <authorList>
            <person name="Galisteo C."/>
            <person name="De La Haba R."/>
            <person name="Sanchez-Porro C."/>
            <person name="Ventosa A."/>
        </authorList>
    </citation>
    <scope>NUCLEOTIDE SEQUENCE [LARGE SCALE GENOMIC DNA]</scope>
    <source>
        <strain evidence="4 5">1BSP15-2V2</strain>
    </source>
</reference>
<dbReference type="Gene3D" id="3.40.50.300">
    <property type="entry name" value="P-loop containing nucleotide triphosphate hydrolases"/>
    <property type="match status" value="1"/>
</dbReference>
<evidence type="ECO:0000313" key="4">
    <source>
        <dbReference type="EMBL" id="MCW9706434.1"/>
    </source>
</evidence>
<dbReference type="RefSeq" id="WP_265765140.1">
    <property type="nucleotide sequence ID" value="NZ_JAGGJA010000003.1"/>
</dbReference>
<evidence type="ECO:0000313" key="5">
    <source>
        <dbReference type="Proteomes" id="UP001207918"/>
    </source>
</evidence>
<evidence type="ECO:0000259" key="2">
    <source>
        <dbReference type="Pfam" id="PF13175"/>
    </source>
</evidence>
<dbReference type="InterPro" id="IPR041685">
    <property type="entry name" value="AAA_GajA/Old/RecF-like"/>
</dbReference>
<feature type="compositionally biased region" description="Basic and acidic residues" evidence="1">
    <location>
        <begin position="479"/>
        <end position="504"/>
    </location>
</feature>
<name>A0ABT3PMS4_9BACT</name>
<dbReference type="Pfam" id="PF20469">
    <property type="entry name" value="OLD-like_TOPRIM"/>
    <property type="match status" value="1"/>
</dbReference>
<evidence type="ECO:0000256" key="1">
    <source>
        <dbReference type="SAM" id="MobiDB-lite"/>
    </source>
</evidence>
<feature type="domain" description="OLD protein-like TOPRIM" evidence="3">
    <location>
        <begin position="397"/>
        <end position="467"/>
    </location>
</feature>
<dbReference type="InterPro" id="IPR034139">
    <property type="entry name" value="TOPRIM_OLD"/>
</dbReference>
<dbReference type="SUPFAM" id="SSF52540">
    <property type="entry name" value="P-loop containing nucleoside triphosphate hydrolases"/>
    <property type="match status" value="1"/>
</dbReference>
<organism evidence="4 5">
    <name type="scientific">Fodinibius salsisoli</name>
    <dbReference type="NCBI Taxonomy" id="2820877"/>
    <lineage>
        <taxon>Bacteria</taxon>
        <taxon>Pseudomonadati</taxon>
        <taxon>Balneolota</taxon>
        <taxon>Balneolia</taxon>
        <taxon>Balneolales</taxon>
        <taxon>Balneolaceae</taxon>
        <taxon>Fodinibius</taxon>
    </lineage>
</organism>
<proteinExistence type="predicted"/>
<comment type="caution">
    <text evidence="4">The sequence shown here is derived from an EMBL/GenBank/DDBJ whole genome shotgun (WGS) entry which is preliminary data.</text>
</comment>
<dbReference type="PANTHER" id="PTHR43581:SF4">
    <property type="entry name" value="ATP_GTP PHOSPHATASE"/>
    <property type="match status" value="1"/>
</dbReference>
<gene>
    <name evidence="4" type="ORF">J6I44_06190</name>
</gene>
<dbReference type="EMBL" id="JAGGJA010000003">
    <property type="protein sequence ID" value="MCW9706434.1"/>
    <property type="molecule type" value="Genomic_DNA"/>
</dbReference>
<protein>
    <submittedName>
        <fullName evidence="4">AAA family ATPase</fullName>
    </submittedName>
</protein>
<evidence type="ECO:0000259" key="3">
    <source>
        <dbReference type="Pfam" id="PF20469"/>
    </source>
</evidence>
<keyword evidence="5" id="KW-1185">Reference proteome</keyword>
<dbReference type="CDD" id="cd01026">
    <property type="entry name" value="TOPRIM_OLD"/>
    <property type="match status" value="1"/>
</dbReference>
<dbReference type="InterPro" id="IPR051396">
    <property type="entry name" value="Bact_Antivir_Def_Nuclease"/>
</dbReference>
<sequence length="635" mass="72965">MYLSNLIIENYRTFGSKENNNHLEIDFQEGLNLLVGENDSGKSAIIDAIRHVLWTTSDEYHRITEEDFHIVGDQRKTNLQISCTFTDLTKEEAARYLEWLSLVDGEKCLIVNLEATLNRDVKNYRRRISVNYRSGKNGQGKAIEGDIREFLKTTYLKPLRDAESEMSSGRRSRLSQILEAHPDSKEQQNDNFDDENPNDFEPETLVDIMRQAEYLIKNNDYIEDSESKINQDYLNEFSIGDDTISGELGISKKASLREILEKFELWIRPEDDKEIRTKRGLGINNILFMATELLLLSSESDFGMPLLLIEEPEAHLHPPMQVRLMDFLEEKAGLTDQSLQIITSTHSPNISSKVNPQNLIMVGDGNAYSLKNDQTKLSEEDYQFLKRFLDVTKANLFFAKGVVIVEGDAENLLIPTLAKLIGCSFSKNGISIVNVGHTGLFRYSRIFQQCEEDKEMPIRVACIADIDIPSDFFSEGNNDADKHYKKTERDYSDEDRSEKKESLQENDGKPVYTFVAENWTLEYDLIKSGLGLEMLTAINLANDLNYEDSDLADEKEKIISNSKDEYDALISQQEDEADLIYNKFFEHNLSKTVVAQELSHYLEEEYDRSLEDDLPEYIVDAIKYVTRNKEFEDLA</sequence>